<dbReference type="Pfam" id="PF13833">
    <property type="entry name" value="EF-hand_8"/>
    <property type="match status" value="1"/>
</dbReference>
<keyword evidence="1" id="KW-0175">Coiled coil</keyword>
<dbReference type="SUPFAM" id="SSF47473">
    <property type="entry name" value="EF-hand"/>
    <property type="match status" value="1"/>
</dbReference>
<proteinExistence type="predicted"/>
<evidence type="ECO:0000256" key="1">
    <source>
        <dbReference type="SAM" id="Coils"/>
    </source>
</evidence>
<reference evidence="3" key="1">
    <citation type="submission" date="2023-01" db="EMBL/GenBank/DDBJ databases">
        <title>Metagenome sequencing of chrysophaentin producing Chrysophaeum taylorii.</title>
        <authorList>
            <person name="Davison J."/>
            <person name="Bewley C."/>
        </authorList>
    </citation>
    <scope>NUCLEOTIDE SEQUENCE</scope>
    <source>
        <strain evidence="3">NIES-1699</strain>
    </source>
</reference>
<evidence type="ECO:0000259" key="2">
    <source>
        <dbReference type="PROSITE" id="PS50222"/>
    </source>
</evidence>
<dbReference type="Proteomes" id="UP001230188">
    <property type="component" value="Unassembled WGS sequence"/>
</dbReference>
<dbReference type="AlphaFoldDB" id="A0AAD7UDA6"/>
<dbReference type="InterPro" id="IPR011992">
    <property type="entry name" value="EF-hand-dom_pair"/>
</dbReference>
<dbReference type="CDD" id="cd00051">
    <property type="entry name" value="EFh"/>
    <property type="match status" value="1"/>
</dbReference>
<protein>
    <recommendedName>
        <fullName evidence="2">EF-hand domain-containing protein</fullName>
    </recommendedName>
</protein>
<feature type="coiled-coil region" evidence="1">
    <location>
        <begin position="50"/>
        <end position="77"/>
    </location>
</feature>
<evidence type="ECO:0000313" key="4">
    <source>
        <dbReference type="Proteomes" id="UP001230188"/>
    </source>
</evidence>
<dbReference type="Gene3D" id="1.10.238.10">
    <property type="entry name" value="EF-hand"/>
    <property type="match status" value="1"/>
</dbReference>
<evidence type="ECO:0000313" key="3">
    <source>
        <dbReference type="EMBL" id="KAJ8602185.1"/>
    </source>
</evidence>
<dbReference type="InterPro" id="IPR002048">
    <property type="entry name" value="EF_hand_dom"/>
</dbReference>
<feature type="domain" description="EF-hand" evidence="2">
    <location>
        <begin position="98"/>
        <end position="133"/>
    </location>
</feature>
<sequence length="244" mass="27740">MTAQEESQLRRVYSLLCDYGAKRQVYKVLRPKEERYEVLRAKLSDEEVAGSELASELQSLSADIDELKDKIQRLEAASDGRITPTDLMEAMKALGKKTTKKEVEAIIWEVDENLDGCVDWNELRLMFQRNIRDQSGLEPSKLFNLVQFCLYDVNDNFRVSVDETMNMLYARYGRVRMEAKLRELFGDDMQETGTQGGEIDFSTYLKAVEKTQLATFLQSAHGKAQIAKAGSVRKLIGTALADQC</sequence>
<feature type="domain" description="EF-hand" evidence="2">
    <location>
        <begin position="62"/>
        <end position="97"/>
    </location>
</feature>
<dbReference type="PROSITE" id="PS50222">
    <property type="entry name" value="EF_HAND_2"/>
    <property type="match status" value="2"/>
</dbReference>
<keyword evidence="4" id="KW-1185">Reference proteome</keyword>
<gene>
    <name evidence="3" type="ORF">CTAYLR_003521</name>
</gene>
<dbReference type="EMBL" id="JAQMWT010000389">
    <property type="protein sequence ID" value="KAJ8602185.1"/>
    <property type="molecule type" value="Genomic_DNA"/>
</dbReference>
<name>A0AAD7UDA6_9STRA</name>
<comment type="caution">
    <text evidence="3">The sequence shown here is derived from an EMBL/GenBank/DDBJ whole genome shotgun (WGS) entry which is preliminary data.</text>
</comment>
<dbReference type="GO" id="GO:0005509">
    <property type="term" value="F:calcium ion binding"/>
    <property type="evidence" value="ECO:0007669"/>
    <property type="project" value="InterPro"/>
</dbReference>
<organism evidence="3 4">
    <name type="scientific">Chrysophaeum taylorii</name>
    <dbReference type="NCBI Taxonomy" id="2483200"/>
    <lineage>
        <taxon>Eukaryota</taxon>
        <taxon>Sar</taxon>
        <taxon>Stramenopiles</taxon>
        <taxon>Ochrophyta</taxon>
        <taxon>Pelagophyceae</taxon>
        <taxon>Pelagomonadales</taxon>
        <taxon>Pelagomonadaceae</taxon>
        <taxon>Chrysophaeum</taxon>
    </lineage>
</organism>
<accession>A0AAD7UDA6</accession>